<protein>
    <submittedName>
        <fullName evidence="7">MFS transporter</fullName>
    </submittedName>
</protein>
<dbReference type="GO" id="GO:0005886">
    <property type="term" value="C:plasma membrane"/>
    <property type="evidence" value="ECO:0007669"/>
    <property type="project" value="UniProtKB-SubCell"/>
</dbReference>
<evidence type="ECO:0000259" key="6">
    <source>
        <dbReference type="PROSITE" id="PS50850"/>
    </source>
</evidence>
<comment type="subcellular location">
    <subcellularLocation>
        <location evidence="1">Cell membrane</location>
        <topology evidence="1">Multi-pass membrane protein</topology>
    </subcellularLocation>
</comment>
<name>A0A1B1K8I4_RHOOP</name>
<gene>
    <name evidence="7" type="ORF">R1CP_21320</name>
</gene>
<dbReference type="GO" id="GO:0022857">
    <property type="term" value="F:transmembrane transporter activity"/>
    <property type="evidence" value="ECO:0007669"/>
    <property type="project" value="InterPro"/>
</dbReference>
<keyword evidence="4 5" id="KW-0472">Membrane</keyword>
<keyword evidence="2 5" id="KW-0812">Transmembrane</keyword>
<feature type="domain" description="Major facilitator superfamily (MFS) profile" evidence="6">
    <location>
        <begin position="33"/>
        <end position="433"/>
    </location>
</feature>
<feature type="transmembrane region" description="Helical" evidence="5">
    <location>
        <begin position="160"/>
        <end position="180"/>
    </location>
</feature>
<dbReference type="EMBL" id="CP009111">
    <property type="protein sequence ID" value="ANS28940.1"/>
    <property type="molecule type" value="Genomic_DNA"/>
</dbReference>
<dbReference type="PROSITE" id="PS50850">
    <property type="entry name" value="MFS"/>
    <property type="match status" value="1"/>
</dbReference>
<evidence type="ECO:0000256" key="4">
    <source>
        <dbReference type="ARBA" id="ARBA00023136"/>
    </source>
</evidence>
<feature type="transmembrane region" description="Helical" evidence="5">
    <location>
        <begin position="342"/>
        <end position="362"/>
    </location>
</feature>
<dbReference type="InterPro" id="IPR036259">
    <property type="entry name" value="MFS_trans_sf"/>
</dbReference>
<evidence type="ECO:0000256" key="2">
    <source>
        <dbReference type="ARBA" id="ARBA00022692"/>
    </source>
</evidence>
<proteinExistence type="predicted"/>
<dbReference type="Proteomes" id="UP000186108">
    <property type="component" value="Chromosome"/>
</dbReference>
<feature type="transmembrane region" description="Helical" evidence="5">
    <location>
        <begin position="186"/>
        <end position="206"/>
    </location>
</feature>
<evidence type="ECO:0000313" key="8">
    <source>
        <dbReference type="Proteomes" id="UP000186108"/>
    </source>
</evidence>
<dbReference type="PATRIC" id="fig|37919.13.peg.4498"/>
<dbReference type="PANTHER" id="PTHR11662">
    <property type="entry name" value="SOLUTE CARRIER FAMILY 17"/>
    <property type="match status" value="1"/>
</dbReference>
<organism evidence="7 8">
    <name type="scientific">Rhodococcus opacus</name>
    <name type="common">Nocardia opaca</name>
    <dbReference type="NCBI Taxonomy" id="37919"/>
    <lineage>
        <taxon>Bacteria</taxon>
        <taxon>Bacillati</taxon>
        <taxon>Actinomycetota</taxon>
        <taxon>Actinomycetes</taxon>
        <taxon>Mycobacteriales</taxon>
        <taxon>Nocardiaceae</taxon>
        <taxon>Rhodococcus</taxon>
    </lineage>
</organism>
<evidence type="ECO:0000313" key="7">
    <source>
        <dbReference type="EMBL" id="ANS28940.1"/>
    </source>
</evidence>
<feature type="transmembrane region" description="Helical" evidence="5">
    <location>
        <begin position="410"/>
        <end position="429"/>
    </location>
</feature>
<feature type="transmembrane region" description="Helical" evidence="5">
    <location>
        <begin position="98"/>
        <end position="114"/>
    </location>
</feature>
<evidence type="ECO:0000256" key="1">
    <source>
        <dbReference type="ARBA" id="ARBA00004651"/>
    </source>
</evidence>
<keyword evidence="3 5" id="KW-1133">Transmembrane helix</keyword>
<feature type="transmembrane region" description="Helical" evidence="5">
    <location>
        <begin position="374"/>
        <end position="398"/>
    </location>
</feature>
<dbReference type="AlphaFoldDB" id="A0A1B1K8I4"/>
<evidence type="ECO:0000256" key="3">
    <source>
        <dbReference type="ARBA" id="ARBA00022989"/>
    </source>
</evidence>
<dbReference type="Gene3D" id="1.20.1250.20">
    <property type="entry name" value="MFS general substrate transporter like domains"/>
    <property type="match status" value="2"/>
</dbReference>
<feature type="transmembrane region" description="Helical" evidence="5">
    <location>
        <begin position="241"/>
        <end position="261"/>
    </location>
</feature>
<reference evidence="7 8" key="1">
    <citation type="submission" date="2014-07" db="EMBL/GenBank/DDBJ databases">
        <authorList>
            <person name="Zhang J.E."/>
            <person name="Yang H."/>
            <person name="Guo J."/>
            <person name="Deng Z."/>
            <person name="Luo H."/>
            <person name="Luo M."/>
            <person name="Zhao B."/>
        </authorList>
    </citation>
    <scope>NUCLEOTIDE SEQUENCE [LARGE SCALE GENOMIC DNA]</scope>
    <source>
        <strain evidence="7 8">1CP</strain>
    </source>
</reference>
<feature type="transmembrane region" description="Helical" evidence="5">
    <location>
        <begin position="75"/>
        <end position="91"/>
    </location>
</feature>
<dbReference type="Pfam" id="PF07690">
    <property type="entry name" value="MFS_1"/>
    <property type="match status" value="1"/>
</dbReference>
<dbReference type="InterPro" id="IPR050382">
    <property type="entry name" value="MFS_Na/Anion_cotransporter"/>
</dbReference>
<dbReference type="InterPro" id="IPR020846">
    <property type="entry name" value="MFS_dom"/>
</dbReference>
<dbReference type="SUPFAM" id="SSF103473">
    <property type="entry name" value="MFS general substrate transporter"/>
    <property type="match status" value="1"/>
</dbReference>
<dbReference type="PANTHER" id="PTHR11662:SF450">
    <property type="entry name" value="BLR1003 PROTEIN"/>
    <property type="match status" value="1"/>
</dbReference>
<evidence type="ECO:0000256" key="5">
    <source>
        <dbReference type="SAM" id="Phobius"/>
    </source>
</evidence>
<feature type="transmembrane region" description="Helical" evidence="5">
    <location>
        <begin position="314"/>
        <end position="336"/>
    </location>
</feature>
<dbReference type="InterPro" id="IPR011701">
    <property type="entry name" value="MFS"/>
</dbReference>
<sequence length="445" mass="46458">MSLQNPQTRAEEGDLVADPELDSPRVRRRGWIITLMLMAFMLINFADKVVVSLAGVEIKTDLGLSNQQFGTAQSAFFWLFAVGAVALGSLGGRISARWLLAGLVGLWVLSLAPMTTTVGFGVFLACRMLLGFAEGPAGALSQQIAHTWFSPKRRSLPASVVIMGASLGPLIAAPVLTWIIQSYSWHAAFLVLMVAGVIWLVAWLFIGGEGPAGNAGAGTGNQAVTLPDTVPVRLLWTRPTVIGVAIFSFCSYWATALKVSWLPLYLREGLHYSANATGLLITLPFAAAVILTFLAGLISTRLSLAGRSSRTARALFAAGLLAAGGVCMIGFTALPVGPTQMVLIALAFSLNTAAWGLAFSLLSDVVPAKQRGSVMSITVAIYSLGGVAAPLLIGSLVSGAADTAAGYGRGFVIVGVIMLVGALTAAVLVNPERDATTIASHHPNE</sequence>
<accession>A0A1B1K8I4</accession>
<feature type="transmembrane region" description="Helical" evidence="5">
    <location>
        <begin position="31"/>
        <end position="55"/>
    </location>
</feature>
<dbReference type="RefSeq" id="WP_065491506.1">
    <property type="nucleotide sequence ID" value="NZ_CP009111.1"/>
</dbReference>
<feature type="transmembrane region" description="Helical" evidence="5">
    <location>
        <begin position="281"/>
        <end position="302"/>
    </location>
</feature>